<accession>A0ABW4AEA0</accession>
<evidence type="ECO:0000256" key="1">
    <source>
        <dbReference type="SAM" id="MobiDB-lite"/>
    </source>
</evidence>
<keyword evidence="2" id="KW-0472">Membrane</keyword>
<dbReference type="PANTHER" id="PTHR31157:SF1">
    <property type="entry name" value="SCP DOMAIN-CONTAINING PROTEIN"/>
    <property type="match status" value="1"/>
</dbReference>
<dbReference type="SUPFAM" id="SSF55797">
    <property type="entry name" value="PR-1-like"/>
    <property type="match status" value="1"/>
</dbReference>
<organism evidence="4 5">
    <name type="scientific">Actinoplanes sichuanensis</name>
    <dbReference type="NCBI Taxonomy" id="512349"/>
    <lineage>
        <taxon>Bacteria</taxon>
        <taxon>Bacillati</taxon>
        <taxon>Actinomycetota</taxon>
        <taxon>Actinomycetes</taxon>
        <taxon>Micromonosporales</taxon>
        <taxon>Micromonosporaceae</taxon>
        <taxon>Actinoplanes</taxon>
    </lineage>
</organism>
<evidence type="ECO:0000313" key="4">
    <source>
        <dbReference type="EMBL" id="MFD1369101.1"/>
    </source>
</evidence>
<name>A0ABW4AEA0_9ACTN</name>
<keyword evidence="2" id="KW-0812">Transmembrane</keyword>
<dbReference type="PANTHER" id="PTHR31157">
    <property type="entry name" value="SCP DOMAIN-CONTAINING PROTEIN"/>
    <property type="match status" value="1"/>
</dbReference>
<dbReference type="CDD" id="cd05379">
    <property type="entry name" value="CAP_bacterial"/>
    <property type="match status" value="1"/>
</dbReference>
<comment type="caution">
    <text evidence="4">The sequence shown here is derived from an EMBL/GenBank/DDBJ whole genome shotgun (WGS) entry which is preliminary data.</text>
</comment>
<dbReference type="Gene3D" id="3.40.33.10">
    <property type="entry name" value="CAP"/>
    <property type="match status" value="1"/>
</dbReference>
<dbReference type="Pfam" id="PF00188">
    <property type="entry name" value="CAP"/>
    <property type="match status" value="1"/>
</dbReference>
<dbReference type="InterPro" id="IPR035940">
    <property type="entry name" value="CAP_sf"/>
</dbReference>
<dbReference type="EMBL" id="JBHTMK010000038">
    <property type="protein sequence ID" value="MFD1369101.1"/>
    <property type="molecule type" value="Genomic_DNA"/>
</dbReference>
<evidence type="ECO:0000313" key="5">
    <source>
        <dbReference type="Proteomes" id="UP001597183"/>
    </source>
</evidence>
<evidence type="ECO:0000256" key="2">
    <source>
        <dbReference type="SAM" id="Phobius"/>
    </source>
</evidence>
<reference evidence="5" key="1">
    <citation type="journal article" date="2019" name="Int. J. Syst. Evol. Microbiol.">
        <title>The Global Catalogue of Microorganisms (GCM) 10K type strain sequencing project: providing services to taxonomists for standard genome sequencing and annotation.</title>
        <authorList>
            <consortium name="The Broad Institute Genomics Platform"/>
            <consortium name="The Broad Institute Genome Sequencing Center for Infectious Disease"/>
            <person name="Wu L."/>
            <person name="Ma J."/>
        </authorList>
    </citation>
    <scope>NUCLEOTIDE SEQUENCE [LARGE SCALE GENOMIC DNA]</scope>
    <source>
        <strain evidence="5">CCM 7526</strain>
    </source>
</reference>
<protein>
    <submittedName>
        <fullName evidence="4">CAP domain-containing protein</fullName>
    </submittedName>
</protein>
<keyword evidence="5" id="KW-1185">Reference proteome</keyword>
<feature type="transmembrane region" description="Helical" evidence="2">
    <location>
        <begin position="49"/>
        <end position="67"/>
    </location>
</feature>
<feature type="domain" description="SCP" evidence="3">
    <location>
        <begin position="83"/>
        <end position="196"/>
    </location>
</feature>
<dbReference type="RefSeq" id="WP_317790514.1">
    <property type="nucleotide sequence ID" value="NZ_AP028461.1"/>
</dbReference>
<dbReference type="Proteomes" id="UP001597183">
    <property type="component" value="Unassembled WGS sequence"/>
</dbReference>
<sequence length="198" mass="20719">MAGNPMVTGRQPVGIRVGRRRAEENGEPGGAAGRRTPEGSLLRSMFRRLALAAIAPAAAVLFFASPAQAATPVTTMQADIAKLTNVQRKSHGCGAVTVDAKITKAARAHSAWMAKTGAFSHSGSGGSTFSTRLKAAGYKKPGGENIAWGYRSANEVVQGWMKSPGHRANILNCKFKTVGVGAAYSANGTTYFTQDFGF</sequence>
<keyword evidence="2" id="KW-1133">Transmembrane helix</keyword>
<evidence type="ECO:0000259" key="3">
    <source>
        <dbReference type="Pfam" id="PF00188"/>
    </source>
</evidence>
<gene>
    <name evidence="4" type="ORF">ACFQ5G_27490</name>
</gene>
<proteinExistence type="predicted"/>
<feature type="region of interest" description="Disordered" evidence="1">
    <location>
        <begin position="1"/>
        <end position="37"/>
    </location>
</feature>
<dbReference type="InterPro" id="IPR014044">
    <property type="entry name" value="CAP_dom"/>
</dbReference>